<reference evidence="2 3" key="1">
    <citation type="submission" date="2021-03" db="EMBL/GenBank/DDBJ databases">
        <authorList>
            <person name="King G.J."/>
            <person name="Bancroft I."/>
            <person name="Baten A."/>
            <person name="Bloomfield J."/>
            <person name="Borpatragohain P."/>
            <person name="He Z."/>
            <person name="Irish N."/>
            <person name="Irwin J."/>
            <person name="Liu K."/>
            <person name="Mauleon R.P."/>
            <person name="Moore J."/>
            <person name="Morris R."/>
            <person name="Ostergaard L."/>
            <person name="Wang B."/>
            <person name="Wells R."/>
        </authorList>
    </citation>
    <scope>NUCLEOTIDE SEQUENCE [LARGE SCALE GENOMIC DNA]</scope>
    <source>
        <strain evidence="2">R-o-18</strain>
        <tissue evidence="2">Leaf</tissue>
    </source>
</reference>
<protein>
    <submittedName>
        <fullName evidence="2">Uncharacterized protein</fullName>
    </submittedName>
</protein>
<dbReference type="Proteomes" id="UP000823674">
    <property type="component" value="Chromosome A05"/>
</dbReference>
<organism evidence="2 3">
    <name type="scientific">Brassica rapa subsp. trilocularis</name>
    <dbReference type="NCBI Taxonomy" id="1813537"/>
    <lineage>
        <taxon>Eukaryota</taxon>
        <taxon>Viridiplantae</taxon>
        <taxon>Streptophyta</taxon>
        <taxon>Embryophyta</taxon>
        <taxon>Tracheophyta</taxon>
        <taxon>Spermatophyta</taxon>
        <taxon>Magnoliopsida</taxon>
        <taxon>eudicotyledons</taxon>
        <taxon>Gunneridae</taxon>
        <taxon>Pentapetalae</taxon>
        <taxon>rosids</taxon>
        <taxon>malvids</taxon>
        <taxon>Brassicales</taxon>
        <taxon>Brassicaceae</taxon>
        <taxon>Brassiceae</taxon>
        <taxon>Brassica</taxon>
    </lineage>
</organism>
<comment type="caution">
    <text evidence="2">The sequence shown here is derived from an EMBL/GenBank/DDBJ whole genome shotgun (WGS) entry which is preliminary data.</text>
</comment>
<sequence length="59" mass="6251">MNSFASSSGSRNSPPSLTSPSSFENVAFGLQNVEAFFPAGPSLELLNIGEVSNFERTEP</sequence>
<dbReference type="EMBL" id="JADBGQ010000005">
    <property type="protein sequence ID" value="KAG5397072.1"/>
    <property type="molecule type" value="Genomic_DNA"/>
</dbReference>
<feature type="region of interest" description="Disordered" evidence="1">
    <location>
        <begin position="1"/>
        <end position="21"/>
    </location>
</feature>
<feature type="compositionally biased region" description="Low complexity" evidence="1">
    <location>
        <begin position="1"/>
        <end position="19"/>
    </location>
</feature>
<gene>
    <name evidence="2" type="primary">A05p020920.1_BraROA</name>
    <name evidence="2" type="ORF">IGI04_018886</name>
</gene>
<keyword evidence="3" id="KW-1185">Reference proteome</keyword>
<evidence type="ECO:0000313" key="3">
    <source>
        <dbReference type="Proteomes" id="UP000823674"/>
    </source>
</evidence>
<accession>A0ABQ7ME77</accession>
<evidence type="ECO:0000313" key="2">
    <source>
        <dbReference type="EMBL" id="KAG5397072.1"/>
    </source>
</evidence>
<evidence type="ECO:0000256" key="1">
    <source>
        <dbReference type="SAM" id="MobiDB-lite"/>
    </source>
</evidence>
<proteinExistence type="predicted"/>
<name>A0ABQ7ME77_BRACM</name>